<dbReference type="GO" id="GO:0005886">
    <property type="term" value="C:plasma membrane"/>
    <property type="evidence" value="ECO:0007669"/>
    <property type="project" value="UniProtKB-SubCell"/>
</dbReference>
<keyword evidence="3" id="KW-1003">Cell membrane</keyword>
<dbReference type="AlphaFoldDB" id="A0A4R5NEY3"/>
<dbReference type="Gene3D" id="1.20.1250.20">
    <property type="entry name" value="MFS general substrate transporter like domains"/>
    <property type="match status" value="1"/>
</dbReference>
<keyword evidence="5 7" id="KW-1133">Transmembrane helix</keyword>
<evidence type="ECO:0000256" key="6">
    <source>
        <dbReference type="ARBA" id="ARBA00023136"/>
    </source>
</evidence>
<comment type="subcellular location">
    <subcellularLocation>
        <location evidence="1">Cell membrane</location>
        <topology evidence="1">Multi-pass membrane protein</topology>
    </subcellularLocation>
</comment>
<dbReference type="InterPro" id="IPR036259">
    <property type="entry name" value="MFS_trans_sf"/>
</dbReference>
<dbReference type="RefSeq" id="WP_235699470.1">
    <property type="nucleotide sequence ID" value="NZ_CAJJMR010000045.1"/>
</dbReference>
<organism evidence="10 11">
    <name type="scientific">Companilactobacillus farciminis</name>
    <dbReference type="NCBI Taxonomy" id="1612"/>
    <lineage>
        <taxon>Bacteria</taxon>
        <taxon>Bacillati</taxon>
        <taxon>Bacillota</taxon>
        <taxon>Bacilli</taxon>
        <taxon>Lactobacillales</taxon>
        <taxon>Lactobacillaceae</taxon>
        <taxon>Companilactobacillus</taxon>
    </lineage>
</organism>
<proteinExistence type="predicted"/>
<dbReference type="SUPFAM" id="SSF103473">
    <property type="entry name" value="MFS general substrate transporter"/>
    <property type="match status" value="1"/>
</dbReference>
<dbReference type="EMBL" id="PUFN01000017">
    <property type="protein sequence ID" value="TDG72283.1"/>
    <property type="molecule type" value="Genomic_DNA"/>
</dbReference>
<evidence type="ECO:0000256" key="4">
    <source>
        <dbReference type="ARBA" id="ARBA00022692"/>
    </source>
</evidence>
<evidence type="ECO:0000256" key="5">
    <source>
        <dbReference type="ARBA" id="ARBA00022989"/>
    </source>
</evidence>
<dbReference type="Proteomes" id="UP000295257">
    <property type="component" value="Unassembled WGS sequence"/>
</dbReference>
<dbReference type="GO" id="GO:0022857">
    <property type="term" value="F:transmembrane transporter activity"/>
    <property type="evidence" value="ECO:0007669"/>
    <property type="project" value="InterPro"/>
</dbReference>
<evidence type="ECO:0000313" key="10">
    <source>
        <dbReference type="EMBL" id="TDG72283.1"/>
    </source>
</evidence>
<evidence type="ECO:0000256" key="8">
    <source>
        <dbReference type="SAM" id="SignalP"/>
    </source>
</evidence>
<keyword evidence="4 7" id="KW-0812">Transmembrane</keyword>
<protein>
    <recommendedName>
        <fullName evidence="9">Major facilitator superfamily (MFS) profile domain-containing protein</fullName>
    </recommendedName>
</protein>
<dbReference type="InterPro" id="IPR011701">
    <property type="entry name" value="MFS"/>
</dbReference>
<keyword evidence="6 7" id="KW-0472">Membrane</keyword>
<reference evidence="10 11" key="1">
    <citation type="journal article" date="2019" name="Appl. Microbiol. Biotechnol.">
        <title>Uncovering carbohydrate metabolism through a genotype-phenotype association study of 56 lactic acid bacteria genomes.</title>
        <authorList>
            <person name="Buron-Moles G."/>
            <person name="Chailyan A."/>
            <person name="Dolejs I."/>
            <person name="Forster J."/>
            <person name="Miks M.H."/>
        </authorList>
    </citation>
    <scope>NUCLEOTIDE SEQUENCE [LARGE SCALE GENOMIC DNA]</scope>
    <source>
        <strain evidence="10 11">ATCC 29644</strain>
    </source>
</reference>
<feature type="chain" id="PRO_5020591744" description="Major facilitator superfamily (MFS) profile domain-containing protein" evidence="8">
    <location>
        <begin position="25"/>
        <end position="139"/>
    </location>
</feature>
<dbReference type="PROSITE" id="PS50850">
    <property type="entry name" value="MFS"/>
    <property type="match status" value="1"/>
</dbReference>
<feature type="transmembrane region" description="Helical" evidence="7">
    <location>
        <begin position="44"/>
        <end position="64"/>
    </location>
</feature>
<evidence type="ECO:0000256" key="7">
    <source>
        <dbReference type="SAM" id="Phobius"/>
    </source>
</evidence>
<keyword evidence="2" id="KW-0813">Transport</keyword>
<dbReference type="InterPro" id="IPR020846">
    <property type="entry name" value="MFS_dom"/>
</dbReference>
<dbReference type="Pfam" id="PF07690">
    <property type="entry name" value="MFS_1"/>
    <property type="match status" value="1"/>
</dbReference>
<dbReference type="InterPro" id="IPR050189">
    <property type="entry name" value="MFS_Efflux_Transporters"/>
</dbReference>
<keyword evidence="8" id="KW-0732">Signal</keyword>
<gene>
    <name evidence="10" type="ORF">C5L30_001094</name>
</gene>
<feature type="domain" description="Major facilitator superfamily (MFS) profile" evidence="9">
    <location>
        <begin position="1"/>
        <end position="139"/>
    </location>
</feature>
<evidence type="ECO:0000313" key="11">
    <source>
        <dbReference type="Proteomes" id="UP000295257"/>
    </source>
</evidence>
<name>A0A4R5NEY3_9LACO</name>
<evidence type="ECO:0000256" key="1">
    <source>
        <dbReference type="ARBA" id="ARBA00004651"/>
    </source>
</evidence>
<comment type="caution">
    <text evidence="10">The sequence shown here is derived from an EMBL/GenBank/DDBJ whole genome shotgun (WGS) entry which is preliminary data.</text>
</comment>
<keyword evidence="11" id="KW-1185">Reference proteome</keyword>
<feature type="signal peptide" evidence="8">
    <location>
        <begin position="1"/>
        <end position="24"/>
    </location>
</feature>
<dbReference type="PANTHER" id="PTHR43124:SF3">
    <property type="entry name" value="CHLORAMPHENICOL EFFLUX PUMP RV0191"/>
    <property type="match status" value="1"/>
</dbReference>
<evidence type="ECO:0000256" key="2">
    <source>
        <dbReference type="ARBA" id="ARBA00022448"/>
    </source>
</evidence>
<feature type="transmembrane region" description="Helical" evidence="7">
    <location>
        <begin position="76"/>
        <end position="95"/>
    </location>
</feature>
<dbReference type="PANTHER" id="PTHR43124">
    <property type="entry name" value="PURINE EFFLUX PUMP PBUE"/>
    <property type="match status" value="1"/>
</dbReference>
<feature type="transmembrane region" description="Helical" evidence="7">
    <location>
        <begin position="101"/>
        <end position="122"/>
    </location>
</feature>
<accession>A0A4R5NEY3</accession>
<evidence type="ECO:0000259" key="9">
    <source>
        <dbReference type="PROSITE" id="PS50850"/>
    </source>
</evidence>
<evidence type="ECO:0000256" key="3">
    <source>
        <dbReference type="ARBA" id="ARBA00022475"/>
    </source>
</evidence>
<sequence>MRKIMTRFAILILSVFTVSAGATAATIPLMMKSFPNISSTTIELLMTIPSLGIIVFTPISNWVADLISVKKTIMTGLILIFIGGVVPAVTLNFPLIFASRIILGLGTGLLMSFSQSLIIQLYQGREQQKCLDYQVYFKV</sequence>